<dbReference type="GO" id="GO:0009755">
    <property type="term" value="P:hormone-mediated signaling pathway"/>
    <property type="evidence" value="ECO:0007669"/>
    <property type="project" value="TreeGrafter"/>
</dbReference>
<evidence type="ECO:0000313" key="18">
    <source>
        <dbReference type="EMBL" id="KAJ8401383.1"/>
    </source>
</evidence>
<dbReference type="GO" id="GO:0008270">
    <property type="term" value="F:zinc ion binding"/>
    <property type="evidence" value="ECO:0007669"/>
    <property type="project" value="UniProtKB-KW"/>
</dbReference>
<dbReference type="SUPFAM" id="SSF57716">
    <property type="entry name" value="Glucocorticoid receptor-like (DNA-binding domain)"/>
    <property type="match status" value="1"/>
</dbReference>
<dbReference type="InterPro" id="IPR035500">
    <property type="entry name" value="NHR-like_dom_sf"/>
</dbReference>
<keyword evidence="6 15" id="KW-0862">Zinc</keyword>
<evidence type="ECO:0000256" key="10">
    <source>
        <dbReference type="ARBA" id="ARBA00023159"/>
    </source>
</evidence>
<evidence type="ECO:0000313" key="19">
    <source>
        <dbReference type="Proteomes" id="UP001221898"/>
    </source>
</evidence>
<evidence type="ECO:0000256" key="11">
    <source>
        <dbReference type="ARBA" id="ARBA00023163"/>
    </source>
</evidence>
<dbReference type="InterPro" id="IPR001723">
    <property type="entry name" value="Nuclear_hrmn_rcpt"/>
</dbReference>
<evidence type="ECO:0000256" key="2">
    <source>
        <dbReference type="ARBA" id="ARBA00008092"/>
    </source>
</evidence>
<evidence type="ECO:0000259" key="17">
    <source>
        <dbReference type="PROSITE" id="PS51843"/>
    </source>
</evidence>
<dbReference type="PROSITE" id="PS51843">
    <property type="entry name" value="NR_LBD"/>
    <property type="match status" value="1"/>
</dbReference>
<sequence length="461" mass="51401">MVDMQRQHSAPSALEDSVLGNPLCGDLIGGMAELHDLSQSMEDEAPEYHSSGSGSEGSAVFDALTPASSPCSVVCAGLAGQEEGRPPGPLTLECRVCADRASGFHYGVHACEGCKGFFRRTIRLKLDYEKCERSCKIQKKNRNKCQYCRFQKCLSVGMSHNAIRFGRMPQSEKMKLKAEILTGERGQQENPQLADQKTLAKQIYEAYLKNFNMNKSKARVILTGKTSTPPFVIHDMDTLQLAEQTLVAKMVGSAGSLQNKEAEVRLFHCCQCTSVETVTELTEFAKSVPGFSSLDLNDQVTLLKYGVYEAMFAMLASCMNKDGLLVAYGNGFITREFLKSLRRPFSDMMEPKFQFAMKFNALGLDDSDLALFVAAIICCGDRPGLVNVPHIERMQESIVQVLRLHLLANHPDDTFLFPRLLQKLADLRQLVTEHAQLVQEIKKTEDTSLHPLLQEIYRDMY</sequence>
<feature type="domain" description="Nuclear receptor" evidence="16">
    <location>
        <begin position="91"/>
        <end position="165"/>
    </location>
</feature>
<dbReference type="InterPro" id="IPR050234">
    <property type="entry name" value="Nuclear_hormone_rcpt_NR1"/>
</dbReference>
<dbReference type="CDD" id="cd06965">
    <property type="entry name" value="NR_DBD_Ppar"/>
    <property type="match status" value="1"/>
</dbReference>
<dbReference type="InterPro" id="IPR000536">
    <property type="entry name" value="Nucl_hrmn_rcpt_lig-bd"/>
</dbReference>
<dbReference type="Gene3D" id="1.10.565.10">
    <property type="entry name" value="Retinoid X Receptor"/>
    <property type="match status" value="1"/>
</dbReference>
<reference evidence="18" key="1">
    <citation type="journal article" date="2023" name="Science">
        <title>Genome structures resolve the early diversification of teleost fishes.</title>
        <authorList>
            <person name="Parey E."/>
            <person name="Louis A."/>
            <person name="Montfort J."/>
            <person name="Bouchez O."/>
            <person name="Roques C."/>
            <person name="Iampietro C."/>
            <person name="Lluch J."/>
            <person name="Castinel A."/>
            <person name="Donnadieu C."/>
            <person name="Desvignes T."/>
            <person name="Floi Bucao C."/>
            <person name="Jouanno E."/>
            <person name="Wen M."/>
            <person name="Mejri S."/>
            <person name="Dirks R."/>
            <person name="Jansen H."/>
            <person name="Henkel C."/>
            <person name="Chen W.J."/>
            <person name="Zahm M."/>
            <person name="Cabau C."/>
            <person name="Klopp C."/>
            <person name="Thompson A.W."/>
            <person name="Robinson-Rechavi M."/>
            <person name="Braasch I."/>
            <person name="Lecointre G."/>
            <person name="Bobe J."/>
            <person name="Postlethwait J.H."/>
            <person name="Berthelot C."/>
            <person name="Roest Crollius H."/>
            <person name="Guiguen Y."/>
        </authorList>
    </citation>
    <scope>NUCLEOTIDE SEQUENCE</scope>
    <source>
        <strain evidence="18">NC1722</strain>
    </source>
</reference>
<dbReference type="PANTHER" id="PTHR24082:SF197">
    <property type="entry name" value="PEROXISOME PROLIFERATOR-ACTIVATED RECEPTOR ALPHA"/>
    <property type="match status" value="1"/>
</dbReference>
<dbReference type="GO" id="GO:0000978">
    <property type="term" value="F:RNA polymerase II cis-regulatory region sequence-specific DNA binding"/>
    <property type="evidence" value="ECO:0007669"/>
    <property type="project" value="TreeGrafter"/>
</dbReference>
<dbReference type="GO" id="GO:0045944">
    <property type="term" value="P:positive regulation of transcription by RNA polymerase II"/>
    <property type="evidence" value="ECO:0007669"/>
    <property type="project" value="TreeGrafter"/>
</dbReference>
<dbReference type="GO" id="GO:0045923">
    <property type="term" value="P:positive regulation of fatty acid metabolic process"/>
    <property type="evidence" value="ECO:0007669"/>
    <property type="project" value="TreeGrafter"/>
</dbReference>
<dbReference type="GO" id="GO:0005634">
    <property type="term" value="C:nucleus"/>
    <property type="evidence" value="ECO:0007669"/>
    <property type="project" value="UniProtKB-SubCell"/>
</dbReference>
<dbReference type="GO" id="GO:0030154">
    <property type="term" value="P:cell differentiation"/>
    <property type="evidence" value="ECO:0007669"/>
    <property type="project" value="TreeGrafter"/>
</dbReference>
<evidence type="ECO:0000256" key="4">
    <source>
        <dbReference type="ARBA" id="ARBA00022723"/>
    </source>
</evidence>
<dbReference type="GO" id="GO:0001227">
    <property type="term" value="F:DNA-binding transcription repressor activity, RNA polymerase II-specific"/>
    <property type="evidence" value="ECO:0007669"/>
    <property type="project" value="TreeGrafter"/>
</dbReference>
<evidence type="ECO:0000259" key="16">
    <source>
        <dbReference type="PROSITE" id="PS51030"/>
    </source>
</evidence>
<dbReference type="PRINTS" id="PR01288">
    <property type="entry name" value="PROXISOMEPAR"/>
</dbReference>
<keyword evidence="13 15" id="KW-0539">Nucleus</keyword>
<dbReference type="FunFam" id="3.30.50.10:FF:000010">
    <property type="entry name" value="Peroxisome proliferator-activated receptor gamma"/>
    <property type="match status" value="1"/>
</dbReference>
<dbReference type="InterPro" id="IPR003076">
    <property type="entry name" value="PPAR-alpha"/>
</dbReference>
<comment type="subcellular location">
    <subcellularLocation>
        <location evidence="1 15">Nucleus</location>
    </subcellularLocation>
</comment>
<dbReference type="PROSITE" id="PS00031">
    <property type="entry name" value="NUCLEAR_REC_DBD_1"/>
    <property type="match status" value="1"/>
</dbReference>
<dbReference type="PRINTS" id="PR00398">
    <property type="entry name" value="STRDHORMONER"/>
</dbReference>
<keyword evidence="5 15" id="KW-0863">Zinc-finger</keyword>
<dbReference type="AlphaFoldDB" id="A0AAD7WLQ6"/>
<dbReference type="Gene3D" id="3.30.50.10">
    <property type="entry name" value="Erythroid Transcription Factor GATA-1, subunit A"/>
    <property type="match status" value="1"/>
</dbReference>
<keyword evidence="7 15" id="KW-0805">Transcription regulation</keyword>
<evidence type="ECO:0000256" key="8">
    <source>
        <dbReference type="ARBA" id="ARBA00023121"/>
    </source>
</evidence>
<dbReference type="InterPro" id="IPR001628">
    <property type="entry name" value="Znf_hrmn_rcpt"/>
</dbReference>
<evidence type="ECO:0000256" key="15">
    <source>
        <dbReference type="RuleBase" id="RU004334"/>
    </source>
</evidence>
<dbReference type="SUPFAM" id="SSF48508">
    <property type="entry name" value="Nuclear receptor ligand-binding domain"/>
    <property type="match status" value="1"/>
</dbReference>
<keyword evidence="9 15" id="KW-0238">DNA-binding</keyword>
<dbReference type="PRINTS" id="PR01289">
    <property type="entry name" value="PROXISOMPAAR"/>
</dbReference>
<dbReference type="Pfam" id="PF00104">
    <property type="entry name" value="Hormone_recep"/>
    <property type="match status" value="1"/>
</dbReference>
<dbReference type="PANTHER" id="PTHR24082">
    <property type="entry name" value="NUCLEAR HORMONE RECEPTOR"/>
    <property type="match status" value="1"/>
</dbReference>
<dbReference type="InterPro" id="IPR013088">
    <property type="entry name" value="Znf_NHR/GATA"/>
</dbReference>
<evidence type="ECO:0000256" key="9">
    <source>
        <dbReference type="ARBA" id="ARBA00023125"/>
    </source>
</evidence>
<dbReference type="GO" id="GO:0004879">
    <property type="term" value="F:nuclear receptor activity"/>
    <property type="evidence" value="ECO:0007669"/>
    <property type="project" value="InterPro"/>
</dbReference>
<evidence type="ECO:0000256" key="6">
    <source>
        <dbReference type="ARBA" id="ARBA00022833"/>
    </source>
</evidence>
<dbReference type="EMBL" id="JAINUG010000071">
    <property type="protein sequence ID" value="KAJ8401383.1"/>
    <property type="molecule type" value="Genomic_DNA"/>
</dbReference>
<keyword evidence="12 15" id="KW-0675">Receptor</keyword>
<dbReference type="GO" id="GO:0008289">
    <property type="term" value="F:lipid binding"/>
    <property type="evidence" value="ECO:0007669"/>
    <property type="project" value="UniProtKB-KW"/>
</dbReference>
<evidence type="ECO:0000256" key="12">
    <source>
        <dbReference type="ARBA" id="ARBA00023170"/>
    </source>
</evidence>
<dbReference type="FunFam" id="1.10.565.10:FF:000013">
    <property type="entry name" value="Peroxisome proliferator-activated receptor delta"/>
    <property type="match status" value="1"/>
</dbReference>
<evidence type="ECO:0000256" key="3">
    <source>
        <dbReference type="ARBA" id="ARBA00019236"/>
    </source>
</evidence>
<evidence type="ECO:0000256" key="13">
    <source>
        <dbReference type="ARBA" id="ARBA00023242"/>
    </source>
</evidence>
<keyword evidence="8" id="KW-0446">Lipid-binding</keyword>
<dbReference type="Pfam" id="PF00105">
    <property type="entry name" value="zf-C4"/>
    <property type="match status" value="1"/>
</dbReference>
<feature type="domain" description="NR LBD" evidence="17">
    <location>
        <begin position="195"/>
        <end position="460"/>
    </location>
</feature>
<dbReference type="CDD" id="cd06932">
    <property type="entry name" value="NR_LBD_PPAR"/>
    <property type="match status" value="1"/>
</dbReference>
<dbReference type="GO" id="GO:0006631">
    <property type="term" value="P:fatty acid metabolic process"/>
    <property type="evidence" value="ECO:0007669"/>
    <property type="project" value="TreeGrafter"/>
</dbReference>
<dbReference type="Proteomes" id="UP001221898">
    <property type="component" value="Unassembled WGS sequence"/>
</dbReference>
<name>A0AAD7WLQ6_9TELE</name>
<dbReference type="PRINTS" id="PR00047">
    <property type="entry name" value="STROIDFINGER"/>
</dbReference>
<dbReference type="InterPro" id="IPR003074">
    <property type="entry name" value="1Cnucl_rcpt"/>
</dbReference>
<evidence type="ECO:0000256" key="14">
    <source>
        <dbReference type="ARBA" id="ARBA00032723"/>
    </source>
</evidence>
<dbReference type="PROSITE" id="PS51030">
    <property type="entry name" value="NUCLEAR_REC_DBD_2"/>
    <property type="match status" value="1"/>
</dbReference>
<keyword evidence="11 15" id="KW-0804">Transcription</keyword>
<keyword evidence="10" id="KW-0010">Activator</keyword>
<dbReference type="SMART" id="SM00399">
    <property type="entry name" value="ZnF_C4"/>
    <property type="match status" value="1"/>
</dbReference>
<evidence type="ECO:0000256" key="7">
    <source>
        <dbReference type="ARBA" id="ARBA00023015"/>
    </source>
</evidence>
<dbReference type="GO" id="GO:0010887">
    <property type="term" value="P:negative regulation of cholesterol storage"/>
    <property type="evidence" value="ECO:0007669"/>
    <property type="project" value="TreeGrafter"/>
</dbReference>
<keyword evidence="4 15" id="KW-0479">Metal-binding</keyword>
<comment type="similarity">
    <text evidence="2">Belongs to the nuclear hormone receptor family. NR1 subfamily.</text>
</comment>
<proteinExistence type="inferred from homology"/>
<organism evidence="18 19">
    <name type="scientific">Aldrovandia affinis</name>
    <dbReference type="NCBI Taxonomy" id="143900"/>
    <lineage>
        <taxon>Eukaryota</taxon>
        <taxon>Metazoa</taxon>
        <taxon>Chordata</taxon>
        <taxon>Craniata</taxon>
        <taxon>Vertebrata</taxon>
        <taxon>Euteleostomi</taxon>
        <taxon>Actinopterygii</taxon>
        <taxon>Neopterygii</taxon>
        <taxon>Teleostei</taxon>
        <taxon>Notacanthiformes</taxon>
        <taxon>Halosauridae</taxon>
        <taxon>Aldrovandia</taxon>
    </lineage>
</organism>
<keyword evidence="19" id="KW-1185">Reference proteome</keyword>
<dbReference type="GO" id="GO:0050728">
    <property type="term" value="P:negative regulation of inflammatory response"/>
    <property type="evidence" value="ECO:0007669"/>
    <property type="project" value="TreeGrafter"/>
</dbReference>
<gene>
    <name evidence="18" type="ORF">AAFF_G00386140</name>
</gene>
<comment type="caution">
    <text evidence="18">The sequence shown here is derived from an EMBL/GenBank/DDBJ whole genome shotgun (WGS) entry which is preliminary data.</text>
</comment>
<evidence type="ECO:0000256" key="5">
    <source>
        <dbReference type="ARBA" id="ARBA00022771"/>
    </source>
</evidence>
<protein>
    <recommendedName>
        <fullName evidence="3">Peroxisome proliferator-activated receptor alpha</fullName>
    </recommendedName>
    <alternativeName>
        <fullName evidence="14">Nuclear receptor subfamily 1 group C member 1</fullName>
    </alternativeName>
</protein>
<accession>A0AAD7WLQ6</accession>
<evidence type="ECO:0000256" key="1">
    <source>
        <dbReference type="ARBA" id="ARBA00004123"/>
    </source>
</evidence>
<dbReference type="SMART" id="SM00430">
    <property type="entry name" value="HOLI"/>
    <property type="match status" value="1"/>
</dbReference>